<dbReference type="Proteomes" id="UP000292655">
    <property type="component" value="Unassembled WGS sequence"/>
</dbReference>
<organism evidence="1 2">
    <name type="scientific">Bifidobacterium pseudolongum subsp. globosum</name>
    <dbReference type="NCBI Taxonomy" id="1690"/>
    <lineage>
        <taxon>Bacteria</taxon>
        <taxon>Bacillati</taxon>
        <taxon>Actinomycetota</taxon>
        <taxon>Actinomycetes</taxon>
        <taxon>Bifidobacteriales</taxon>
        <taxon>Bifidobacteriaceae</taxon>
        <taxon>Bifidobacterium</taxon>
    </lineage>
</organism>
<sequence length="160" mass="17959">MSDSPDNARAKRILELSLARHGYTVSTADESAKNNIYKASRDGTTYIIAMCYRKKESAPSFQLRGTTLKRLNDSEDTQSIPAVAFIEFSENRPTDYEDIIVAPLDALPVRPASNRSKETLSVKKDDDGISVVYYNPKDPSVEKKPAAALFRDIYRIESYD</sequence>
<protein>
    <submittedName>
        <fullName evidence="1">Uncharacterized protein</fullName>
    </submittedName>
</protein>
<reference evidence="1 2" key="1">
    <citation type="submission" date="2018-12" db="EMBL/GenBank/DDBJ databases">
        <title>Unveiling genomic diversity among members of the Bifidobacterium pseudolongum species, a widely distributed gut commensal of the animal kingdom.</title>
        <authorList>
            <person name="Lugli G.A."/>
            <person name="Duranti S."/>
            <person name="Albert K."/>
            <person name="Mancabelli L."/>
            <person name="Napoli S."/>
            <person name="Viappiani A."/>
            <person name="Anzalone R."/>
            <person name="Longhi G."/>
            <person name="Milani C."/>
            <person name="Turroni F."/>
            <person name="Alessandri G."/>
            <person name="Sela D.A."/>
            <person name="Van Sinderen D."/>
            <person name="Ventura M."/>
        </authorList>
    </citation>
    <scope>NUCLEOTIDE SEQUENCE [LARGE SCALE GENOMIC DNA]</scope>
    <source>
        <strain evidence="1 2">2002B</strain>
    </source>
</reference>
<gene>
    <name evidence="1" type="ORF">PG2002B_1594</name>
</gene>
<comment type="caution">
    <text evidence="1">The sequence shown here is derived from an EMBL/GenBank/DDBJ whole genome shotgun (WGS) entry which is preliminary data.</text>
</comment>
<dbReference type="RefSeq" id="WP_129874540.1">
    <property type="nucleotide sequence ID" value="NZ_RYUX01000015.1"/>
</dbReference>
<accession>A0AB37X0J3</accession>
<name>A0AB37X0J3_9BIFI</name>
<evidence type="ECO:0000313" key="1">
    <source>
        <dbReference type="EMBL" id="RYQ36265.1"/>
    </source>
</evidence>
<evidence type="ECO:0000313" key="2">
    <source>
        <dbReference type="Proteomes" id="UP000292655"/>
    </source>
</evidence>
<dbReference type="AlphaFoldDB" id="A0AB37X0J3"/>
<dbReference type="EMBL" id="RYUX01000015">
    <property type="protein sequence ID" value="RYQ36265.1"/>
    <property type="molecule type" value="Genomic_DNA"/>
</dbReference>
<proteinExistence type="predicted"/>